<dbReference type="Gene3D" id="2.40.128.130">
    <property type="entry name" value="Autotransporter beta-domain"/>
    <property type="match status" value="1"/>
</dbReference>
<feature type="domain" description="Autotransporter" evidence="1">
    <location>
        <begin position="521"/>
        <end position="648"/>
    </location>
</feature>
<proteinExistence type="predicted"/>
<comment type="caution">
    <text evidence="2">The sequence shown here is derived from an EMBL/GenBank/DDBJ whole genome shotgun (WGS) entry which is preliminary data.</text>
</comment>
<dbReference type="InterPro" id="IPR024973">
    <property type="entry name" value="ESPR"/>
</dbReference>
<dbReference type="PROSITE" id="PS51208">
    <property type="entry name" value="AUTOTRANSPORTER"/>
    <property type="match status" value="1"/>
</dbReference>
<dbReference type="NCBIfam" id="TIGR04393">
    <property type="entry name" value="rpt_T5SS_PEPC"/>
    <property type="match status" value="1"/>
</dbReference>
<dbReference type="Pfam" id="PF03797">
    <property type="entry name" value="Autotransporter"/>
    <property type="match status" value="1"/>
</dbReference>
<name>A0A0F9UVH6_9ZZZZ</name>
<organism evidence="2">
    <name type="scientific">marine sediment metagenome</name>
    <dbReference type="NCBI Taxonomy" id="412755"/>
    <lineage>
        <taxon>unclassified sequences</taxon>
        <taxon>metagenomes</taxon>
        <taxon>ecological metagenomes</taxon>
    </lineage>
</organism>
<reference evidence="2" key="1">
    <citation type="journal article" date="2015" name="Nature">
        <title>Complex archaea that bridge the gap between prokaryotes and eukaryotes.</title>
        <authorList>
            <person name="Spang A."/>
            <person name="Saw J.H."/>
            <person name="Jorgensen S.L."/>
            <person name="Zaremba-Niedzwiedzka K."/>
            <person name="Martijn J."/>
            <person name="Lind A.E."/>
            <person name="van Eijk R."/>
            <person name="Schleper C."/>
            <person name="Guy L."/>
            <person name="Ettema T.J."/>
        </authorList>
    </citation>
    <scope>NUCLEOTIDE SEQUENCE</scope>
</reference>
<gene>
    <name evidence="2" type="ORF">LCGC14_0484110</name>
</gene>
<feature type="non-terminal residue" evidence="2">
    <location>
        <position position="648"/>
    </location>
</feature>
<dbReference type="Pfam" id="PF13018">
    <property type="entry name" value="ESPR"/>
    <property type="match status" value="1"/>
</dbReference>
<evidence type="ECO:0000313" key="2">
    <source>
        <dbReference type="EMBL" id="KKN65161.1"/>
    </source>
</evidence>
<dbReference type="InterPro" id="IPR030895">
    <property type="entry name" value="T5SS_PEPC_rpt"/>
</dbReference>
<dbReference type="InterPro" id="IPR036709">
    <property type="entry name" value="Autotransporte_beta_dom_sf"/>
</dbReference>
<accession>A0A0F9UVH6</accession>
<dbReference type="InterPro" id="IPR005546">
    <property type="entry name" value="Autotransporte_beta"/>
</dbReference>
<protein>
    <recommendedName>
        <fullName evidence="1">Autotransporter domain-containing protein</fullName>
    </recommendedName>
</protein>
<sequence length="648" mass="67241">MKIKIFILYQLIVPRWKYTYKYKIKLSYKPQKDFETVMNKAYKVIWSVSRQAWVIVGELTKGKSKSSAATSVNKLTHTISTGLLASGLSLIAIPALAAPDFYWSTTTGDWFTEGNWSSNLVPTSSSGATFIDNGGTAQITSGTAQAQYLYVGNVSAGSIAISNGGSLSVADTYIGFDPGSTGIVTVDGSGSSLNSDILYLGYYPSSNGSLVISNNGVVSVNSGAGILNITSGNFNSTATLSIGAASGDTAVEAGTLSASTVRFGNGAGSLIFNHTNTAYDFAPNISGTGTIKLLAGSTHFSGDLSTYNAGTLTVDGGTLAIHSGDTLSLNGDYTQTTDGHLSIGVADDSTFGKLAVAGTATLANNAKININVTDPNFSFTTTNMVNIISAYTLVSDGTFAVTDNSLLFDFGAVKNGNAVDLTLAAATSAKTVTSSAMRQAKPAALGAAKAIDAVIASNPSSTLATNFVSLTTEREVANAIESSLPGVSGGMAQLTNTATGAMTAVVSSRQDTQQGLSSGDEFMTDRHIWFKPFGGWTKQDLRQSVSGYDIDSYGLAMGVDGDVSSAWNVGAAFAYINSDVESNLAAGAQTIDMNSYLAKVYATMTLDATTALNLQAGFGISDYDSNRRIFNGDVANANYDSWNSQLSA</sequence>
<dbReference type="SUPFAM" id="SSF103515">
    <property type="entry name" value="Autotransporter"/>
    <property type="match status" value="1"/>
</dbReference>
<dbReference type="AlphaFoldDB" id="A0A0F9UVH6"/>
<dbReference type="EMBL" id="LAZR01000532">
    <property type="protein sequence ID" value="KKN65161.1"/>
    <property type="molecule type" value="Genomic_DNA"/>
</dbReference>
<evidence type="ECO:0000259" key="1">
    <source>
        <dbReference type="PROSITE" id="PS51208"/>
    </source>
</evidence>